<sequence length="125" mass="14192">MGILVKQVVLRGDKGQVELDGMFDTGATYSVIRKDIAEQIATVIPLDEPITLRTAEQGRQLTVTYRVVLTFWLNGYRLSDEFLVLEELSRPILIGAATMQKWRIRLDMANEEVIVDPTATELWLL</sequence>
<proteinExistence type="predicted"/>
<accession>A0ABT2EQ78</accession>
<keyword evidence="2" id="KW-1185">Reference proteome</keyword>
<dbReference type="CDD" id="cd00303">
    <property type="entry name" value="retropepsin_like"/>
    <property type="match status" value="1"/>
</dbReference>
<dbReference type="InterPro" id="IPR001969">
    <property type="entry name" value="Aspartic_peptidase_AS"/>
</dbReference>
<dbReference type="SUPFAM" id="SSF50630">
    <property type="entry name" value="Acid proteases"/>
    <property type="match status" value="1"/>
</dbReference>
<organism evidence="1 2">
    <name type="scientific">Candidatus Fervidibacter sacchari</name>
    <dbReference type="NCBI Taxonomy" id="1448929"/>
    <lineage>
        <taxon>Bacteria</taxon>
        <taxon>Candidatus Fervidibacterota</taxon>
        <taxon>Candidatus Fervidibacter</taxon>
    </lineage>
</organism>
<dbReference type="GO" id="GO:0008233">
    <property type="term" value="F:peptidase activity"/>
    <property type="evidence" value="ECO:0007669"/>
    <property type="project" value="UniProtKB-KW"/>
</dbReference>
<gene>
    <name evidence="1" type="ORF">M2350_002442</name>
</gene>
<dbReference type="InterPro" id="IPR021109">
    <property type="entry name" value="Peptidase_aspartic_dom_sf"/>
</dbReference>
<comment type="caution">
    <text evidence="1">The sequence shown here is derived from an EMBL/GenBank/DDBJ whole genome shotgun (WGS) entry which is preliminary data.</text>
</comment>
<dbReference type="Gene3D" id="2.40.70.10">
    <property type="entry name" value="Acid Proteases"/>
    <property type="match status" value="1"/>
</dbReference>
<protein>
    <submittedName>
        <fullName evidence="1">Aspartyl protease</fullName>
    </submittedName>
</protein>
<keyword evidence="1" id="KW-0645">Protease</keyword>
<dbReference type="PROSITE" id="PS00141">
    <property type="entry name" value="ASP_PROTEASE"/>
    <property type="match status" value="1"/>
</dbReference>
<dbReference type="RefSeq" id="WP_259097143.1">
    <property type="nucleotide sequence ID" value="NZ_CP130454.1"/>
</dbReference>
<evidence type="ECO:0000313" key="2">
    <source>
        <dbReference type="Proteomes" id="UP001204798"/>
    </source>
</evidence>
<dbReference type="Proteomes" id="UP001204798">
    <property type="component" value="Unassembled WGS sequence"/>
</dbReference>
<dbReference type="GO" id="GO:0006508">
    <property type="term" value="P:proteolysis"/>
    <property type="evidence" value="ECO:0007669"/>
    <property type="project" value="UniProtKB-KW"/>
</dbReference>
<name>A0ABT2EQ78_9BACT</name>
<dbReference type="Pfam" id="PF13650">
    <property type="entry name" value="Asp_protease_2"/>
    <property type="match status" value="1"/>
</dbReference>
<dbReference type="EMBL" id="JANUCP010000004">
    <property type="protein sequence ID" value="MCS3920025.1"/>
    <property type="molecule type" value="Genomic_DNA"/>
</dbReference>
<reference evidence="1 2" key="1">
    <citation type="submission" date="2022-08" db="EMBL/GenBank/DDBJ databases">
        <title>Bacterial and archaeal communities from various locations to study Microbial Dark Matter (Phase II).</title>
        <authorList>
            <person name="Stepanauskas R."/>
        </authorList>
    </citation>
    <scope>NUCLEOTIDE SEQUENCE [LARGE SCALE GENOMIC DNA]</scope>
    <source>
        <strain evidence="1 2">PD1</strain>
    </source>
</reference>
<evidence type="ECO:0000313" key="1">
    <source>
        <dbReference type="EMBL" id="MCS3920025.1"/>
    </source>
</evidence>
<keyword evidence="1" id="KW-0378">Hydrolase</keyword>